<gene>
    <name evidence="2" type="ordered locus">FRAAL5687</name>
</gene>
<protein>
    <submittedName>
        <fullName evidence="2">Uncharacterized protein</fullName>
    </submittedName>
</protein>
<evidence type="ECO:0000313" key="3">
    <source>
        <dbReference type="Proteomes" id="UP000000657"/>
    </source>
</evidence>
<organism evidence="2 3">
    <name type="scientific">Frankia alni (strain DSM 45986 / CECT 9034 / ACN14a)</name>
    <dbReference type="NCBI Taxonomy" id="326424"/>
    <lineage>
        <taxon>Bacteria</taxon>
        <taxon>Bacillati</taxon>
        <taxon>Actinomycetota</taxon>
        <taxon>Actinomycetes</taxon>
        <taxon>Frankiales</taxon>
        <taxon>Frankiaceae</taxon>
        <taxon>Frankia</taxon>
    </lineage>
</organism>
<dbReference type="HOGENOM" id="CLU_1508483_0_0_11"/>
<evidence type="ECO:0000313" key="2">
    <source>
        <dbReference type="EMBL" id="CAJ64320.1"/>
    </source>
</evidence>
<dbReference type="KEGG" id="fal:FRAAL5687"/>
<proteinExistence type="predicted"/>
<feature type="region of interest" description="Disordered" evidence="1">
    <location>
        <begin position="141"/>
        <end position="178"/>
    </location>
</feature>
<feature type="compositionally biased region" description="Basic residues" evidence="1">
    <location>
        <begin position="141"/>
        <end position="152"/>
    </location>
</feature>
<evidence type="ECO:0000256" key="1">
    <source>
        <dbReference type="SAM" id="MobiDB-lite"/>
    </source>
</evidence>
<feature type="region of interest" description="Disordered" evidence="1">
    <location>
        <begin position="44"/>
        <end position="101"/>
    </location>
</feature>
<keyword evidence="3" id="KW-1185">Reference proteome</keyword>
<dbReference type="AlphaFoldDB" id="Q0RDZ6"/>
<dbReference type="EMBL" id="CT573213">
    <property type="protein sequence ID" value="CAJ64320.1"/>
    <property type="molecule type" value="Genomic_DNA"/>
</dbReference>
<reference evidence="2 3" key="1">
    <citation type="journal article" date="2007" name="Genome Res.">
        <title>Genome characteristics of facultatively symbiotic Frankia sp. strains reflect host range and host plant biogeography.</title>
        <authorList>
            <person name="Normand P."/>
            <person name="Lapierre P."/>
            <person name="Tisa L.S."/>
            <person name="Gogarten J.P."/>
            <person name="Alloisio N."/>
            <person name="Bagnarol E."/>
            <person name="Bassi C.A."/>
            <person name="Berry A.M."/>
            <person name="Bickhart D.M."/>
            <person name="Choisne N."/>
            <person name="Couloux A."/>
            <person name="Cournoyer B."/>
            <person name="Cruveiller S."/>
            <person name="Daubin V."/>
            <person name="Demange N."/>
            <person name="Francino M.P."/>
            <person name="Goltsman E."/>
            <person name="Huang Y."/>
            <person name="Kopp O.R."/>
            <person name="Labarre L."/>
            <person name="Lapidus A."/>
            <person name="Lavire C."/>
            <person name="Marechal J."/>
            <person name="Martinez M."/>
            <person name="Mastronunzio J.E."/>
            <person name="Mullin B.C."/>
            <person name="Niemann J."/>
            <person name="Pujic P."/>
            <person name="Rawnsley T."/>
            <person name="Rouy Z."/>
            <person name="Schenowitz C."/>
            <person name="Sellstedt A."/>
            <person name="Tavares F."/>
            <person name="Tomkins J.P."/>
            <person name="Vallenet D."/>
            <person name="Valverde C."/>
            <person name="Wall L.G."/>
            <person name="Wang Y."/>
            <person name="Medigue C."/>
            <person name="Benson D.R."/>
        </authorList>
    </citation>
    <scope>NUCLEOTIDE SEQUENCE [LARGE SCALE GENOMIC DNA]</scope>
    <source>
        <strain evidence="3">DSM 45986 / CECT 9034 / ACN14a</strain>
    </source>
</reference>
<accession>Q0RDZ6</accession>
<feature type="compositionally biased region" description="Low complexity" evidence="1">
    <location>
        <begin position="54"/>
        <end position="70"/>
    </location>
</feature>
<name>Q0RDZ6_FRAAA</name>
<dbReference type="Proteomes" id="UP000000657">
    <property type="component" value="Chromosome"/>
</dbReference>
<sequence>MPGGIGGLPKGWPSHFERVNASKQPVVRDPPNVPLRNFLSLSVDGGAGPRVRARGGVSEGGSVRVRTSSVPANPGPISTRSSACRGRLGRPPPSPDIRVDEGDATRVLSVTSHPGEVSIVGPIVDTGPQLRFDGLAHGFASRHRTPSVRRTRPAVVGPGSSDWARRIGRVGPRSSDSR</sequence>